<evidence type="ECO:0000256" key="1">
    <source>
        <dbReference type="ARBA" id="ARBA00009809"/>
    </source>
</evidence>
<evidence type="ECO:0000256" key="3">
    <source>
        <dbReference type="SAM" id="MobiDB-lite"/>
    </source>
</evidence>
<dbReference type="PANTHER" id="PTHR23421">
    <property type="entry name" value="BETA-GALACTOSIDASE RELATED"/>
    <property type="match status" value="1"/>
</dbReference>
<dbReference type="GO" id="GO:0004565">
    <property type="term" value="F:beta-galactosidase activity"/>
    <property type="evidence" value="ECO:0007669"/>
    <property type="project" value="UniProtKB-EC"/>
</dbReference>
<dbReference type="Proteomes" id="UP001183410">
    <property type="component" value="Unassembled WGS sequence"/>
</dbReference>
<dbReference type="Pfam" id="PF01301">
    <property type="entry name" value="Glyco_hydro_35"/>
    <property type="match status" value="1"/>
</dbReference>
<dbReference type="InterPro" id="IPR017853">
    <property type="entry name" value="GH"/>
</dbReference>
<evidence type="ECO:0000313" key="5">
    <source>
        <dbReference type="EMBL" id="MDT0268691.1"/>
    </source>
</evidence>
<evidence type="ECO:0000259" key="4">
    <source>
        <dbReference type="Pfam" id="PF01301"/>
    </source>
</evidence>
<reference evidence="6" key="1">
    <citation type="submission" date="2023-07" db="EMBL/GenBank/DDBJ databases">
        <title>30 novel species of actinomycetes from the DSMZ collection.</title>
        <authorList>
            <person name="Nouioui I."/>
        </authorList>
    </citation>
    <scope>NUCLEOTIDE SEQUENCE [LARGE SCALE GENOMIC DNA]</scope>
    <source>
        <strain evidence="6">DSM 44915</strain>
    </source>
</reference>
<dbReference type="RefSeq" id="WP_311668778.1">
    <property type="nucleotide sequence ID" value="NZ_JAVREO010000012.1"/>
</dbReference>
<name>A0ABU2JUM9_9ACTN</name>
<protein>
    <submittedName>
        <fullName evidence="5">Beta-galactosidase</fullName>
        <ecNumber evidence="5">3.2.1.23</ecNumber>
    </submittedName>
</protein>
<feature type="region of interest" description="Disordered" evidence="3">
    <location>
        <begin position="1"/>
        <end position="45"/>
    </location>
</feature>
<comment type="caution">
    <text evidence="5">The sequence shown here is derived from an EMBL/GenBank/DDBJ whole genome shotgun (WGS) entry which is preliminary data.</text>
</comment>
<proteinExistence type="inferred from homology"/>
<gene>
    <name evidence="5" type="ORF">RM844_20605</name>
</gene>
<accession>A0ABU2JUM9</accession>
<organism evidence="5 6">
    <name type="scientific">Streptomyces chisholmiae</name>
    <dbReference type="NCBI Taxonomy" id="3075540"/>
    <lineage>
        <taxon>Bacteria</taxon>
        <taxon>Bacillati</taxon>
        <taxon>Actinomycetota</taxon>
        <taxon>Actinomycetes</taxon>
        <taxon>Kitasatosporales</taxon>
        <taxon>Streptomycetaceae</taxon>
        <taxon>Streptomyces</taxon>
    </lineage>
</organism>
<dbReference type="SUPFAM" id="SSF51445">
    <property type="entry name" value="(Trans)glycosidases"/>
    <property type="match status" value="1"/>
</dbReference>
<evidence type="ECO:0000313" key="6">
    <source>
        <dbReference type="Proteomes" id="UP001183410"/>
    </source>
</evidence>
<dbReference type="InterPro" id="IPR001944">
    <property type="entry name" value="Glycoside_Hdrlase_35"/>
</dbReference>
<evidence type="ECO:0000256" key="2">
    <source>
        <dbReference type="RuleBase" id="RU003679"/>
    </source>
</evidence>
<dbReference type="PRINTS" id="PR00742">
    <property type="entry name" value="GLHYDRLASE35"/>
</dbReference>
<keyword evidence="5" id="KW-0378">Hydrolase</keyword>
<sequence length="794" mass="85873">MTQNPDGTQPPPADQTAPPRHLRVPPPAPVTPAPLDMGDPAGLPGGIRLTSRHVERDGAPWFPVMGEYHFSRDLPEHWERELRKMRAGGVNVVATYLLWIIHEEVRGDIRWDGHRDLRRFVETADRVGLQVVIRIGPWAHGETRNGGFPDWVQALPVAHRTDDPAYLELASGWYAAIAEQVRGLCHGPDHPDGPIIGVQVDNELYDQPEHLRTLRELAHRAGMRPSLWVATGWGGARLPAGALLPVYAGYSDAFWEESTTGWPAFGVLHFTFTTVRDDLSVGADLRDAPAEARQDAAPDGDDPWPFATCELGGGMQGAYHRRPLVDPDDIAALALTKLGSGSAWQGYYLYHGATQVVGDLSTTQESHATGYPNDLPVRDYDFFAPLGAVGGQRPHFHQLRRQHLMLEAFGGQFAAHPSVLPSGEDGVRWAVRGDGERGYLFLNNHQPAAAALPDVPDVRFAVELTDRTVTVPSTPRTLRSGTFGAWPLRQPFGTIPALTVTAQPITRIDTAAGPVVLFAATEGMPVELQLEGVAAADVRGADVREAGGTLIAVPRAAPGLGTEVTVAGTTLVFLDPATADAVWQGDIDGRESVVLWAGEGWFDDEGFRVVEPAQTAVVDVYPALGRPDLDEVPGAGTVFTRYAVPAREVVHALDVPAFDTPAVAPVRTGGSSGRLSAPTDADFAALTPVEVPVPDELFDQAERLILRLDWTGDAVRVHAGDRLIADQFWSGRPVEVDLTPHRDAIRAAGLRLRAFAWAPDSGVHVDPRVRPTATEPVLAVHAASLHTVRTRVLR</sequence>
<dbReference type="EC" id="3.2.1.23" evidence="5"/>
<dbReference type="InterPro" id="IPR031330">
    <property type="entry name" value="Gly_Hdrlase_35_cat"/>
</dbReference>
<dbReference type="Gene3D" id="3.20.20.80">
    <property type="entry name" value="Glycosidases"/>
    <property type="match status" value="1"/>
</dbReference>
<dbReference type="EMBL" id="JAVREO010000012">
    <property type="protein sequence ID" value="MDT0268691.1"/>
    <property type="molecule type" value="Genomic_DNA"/>
</dbReference>
<keyword evidence="5" id="KW-0326">Glycosidase</keyword>
<comment type="similarity">
    <text evidence="1 2">Belongs to the glycosyl hydrolase 35 family.</text>
</comment>
<keyword evidence="6" id="KW-1185">Reference proteome</keyword>
<feature type="domain" description="Glycoside hydrolase 35 catalytic" evidence="4">
    <location>
        <begin position="57"/>
        <end position="403"/>
    </location>
</feature>